<comment type="caution">
    <text evidence="2">The sequence shown here is derived from an EMBL/GenBank/DDBJ whole genome shotgun (WGS) entry which is preliminary data.</text>
</comment>
<proteinExistence type="predicted"/>
<evidence type="ECO:0000259" key="1">
    <source>
        <dbReference type="PROSITE" id="PS50943"/>
    </source>
</evidence>
<dbReference type="EMBL" id="JAAATY010000058">
    <property type="protein sequence ID" value="NRN71271.1"/>
    <property type="molecule type" value="Genomic_DNA"/>
</dbReference>
<dbReference type="RefSeq" id="WP_173142462.1">
    <property type="nucleotide sequence ID" value="NZ_CBCSGW010000074.1"/>
</dbReference>
<keyword evidence="3" id="KW-1185">Reference proteome</keyword>
<dbReference type="Pfam" id="PF19054">
    <property type="entry name" value="DUF5753"/>
    <property type="match status" value="1"/>
</dbReference>
<gene>
    <name evidence="2" type="ORF">GC106_85460</name>
</gene>
<feature type="domain" description="HTH cro/C1-type" evidence="1">
    <location>
        <begin position="18"/>
        <end position="72"/>
    </location>
</feature>
<dbReference type="CDD" id="cd00093">
    <property type="entry name" value="HTH_XRE"/>
    <property type="match status" value="1"/>
</dbReference>
<evidence type="ECO:0000313" key="3">
    <source>
        <dbReference type="Proteomes" id="UP000763557"/>
    </source>
</evidence>
<dbReference type="InterPro" id="IPR010982">
    <property type="entry name" value="Lambda_DNA-bd_dom_sf"/>
</dbReference>
<dbReference type="Pfam" id="PF13560">
    <property type="entry name" value="HTH_31"/>
    <property type="match status" value="1"/>
</dbReference>
<dbReference type="InterPro" id="IPR043917">
    <property type="entry name" value="DUF5753"/>
</dbReference>
<dbReference type="PROSITE" id="PS50943">
    <property type="entry name" value="HTH_CROC1"/>
    <property type="match status" value="1"/>
</dbReference>
<reference evidence="2 3" key="1">
    <citation type="submission" date="2020-01" db="EMBL/GenBank/DDBJ databases">
        <title>Kibdelosporangium persica a novel Actinomycetes from a hot desert in Iran.</title>
        <authorList>
            <person name="Safaei N."/>
            <person name="Zaburannyi N."/>
            <person name="Mueller R."/>
            <person name="Wink J."/>
        </authorList>
    </citation>
    <scope>NUCLEOTIDE SEQUENCE [LARGE SCALE GENOMIC DNA]</scope>
    <source>
        <strain evidence="2 3">4NS15</strain>
    </source>
</reference>
<accession>A0ABX2FIN1</accession>
<evidence type="ECO:0000313" key="2">
    <source>
        <dbReference type="EMBL" id="NRN71271.1"/>
    </source>
</evidence>
<protein>
    <submittedName>
        <fullName evidence="2">XRE family transcriptional regulator</fullName>
    </submittedName>
</protein>
<dbReference type="Proteomes" id="UP000763557">
    <property type="component" value="Unassembled WGS sequence"/>
</dbReference>
<dbReference type="InterPro" id="IPR001387">
    <property type="entry name" value="Cro/C1-type_HTH"/>
</dbReference>
<dbReference type="SMART" id="SM00530">
    <property type="entry name" value="HTH_XRE"/>
    <property type="match status" value="1"/>
</dbReference>
<dbReference type="Gene3D" id="1.10.260.40">
    <property type="entry name" value="lambda repressor-like DNA-binding domains"/>
    <property type="match status" value="1"/>
</dbReference>
<organism evidence="2 3">
    <name type="scientific">Kibdelosporangium persicum</name>
    <dbReference type="NCBI Taxonomy" id="2698649"/>
    <lineage>
        <taxon>Bacteria</taxon>
        <taxon>Bacillati</taxon>
        <taxon>Actinomycetota</taxon>
        <taxon>Actinomycetes</taxon>
        <taxon>Pseudonocardiales</taxon>
        <taxon>Pseudonocardiaceae</taxon>
        <taxon>Kibdelosporangium</taxon>
    </lineage>
</organism>
<sequence>MTEPTRPTFLRRKLGAKLRRMREEAGHTLESAAPMLDKTKSALHRIETGETRADVHLVRSIMDLYQCYDEELLEEVREALKTPWYRVFGIRNSDFFDVETEASEISQFLLIEVPGLLQTRAYMRTLFSARCRQVPVDTSMKVRLYRQRRLTSEDHPLQLHSIVCEAALRRRFGPPELMQEQLRHLITMSELPTVTLQVLQDRGTFYLPNAPFTVLSFPDPDDPRYLYMENPTGSLQTEDHAQVEEARLLLEALRIEALNPSDSVAFIEELARNR</sequence>
<dbReference type="SUPFAM" id="SSF47413">
    <property type="entry name" value="lambda repressor-like DNA-binding domains"/>
    <property type="match status" value="1"/>
</dbReference>
<name>A0ABX2FIN1_9PSEU</name>